<dbReference type="Proteomes" id="UP000594749">
    <property type="component" value="Chromosome"/>
</dbReference>
<dbReference type="OrthoDB" id="9946929at2"/>
<protein>
    <recommendedName>
        <fullName evidence="4">Ankyrin repeat domain-containing protein</fullName>
    </recommendedName>
</protein>
<gene>
    <name evidence="2" type="ORF">IMC76_00425</name>
</gene>
<accession>A0A7M1LIJ6</accession>
<evidence type="ECO:0000313" key="3">
    <source>
        <dbReference type="Proteomes" id="UP000594749"/>
    </source>
</evidence>
<feature type="signal peptide" evidence="1">
    <location>
        <begin position="1"/>
        <end position="20"/>
    </location>
</feature>
<dbReference type="EMBL" id="CP063078">
    <property type="protein sequence ID" value="QOQ87325.1"/>
    <property type="molecule type" value="Genomic_DNA"/>
</dbReference>
<sequence>MKNLLNLAFFISFLFLNLNANSYNELYDVYFKDLNCSKFEFKKSGEKFSVDDLNLAILNNDESLVLKILGSDKNLSFKQSSNSKTPFFINLKNGNNILIEEMLLCADKRVFDFEIYAPSIVLNKEISENETIKILNSLFSQGLDKNAVFYYQDLTLLRVAFNSDKFKVFEYLLDTGSVVNESLGDDIWFSFTQIFRDENLSLNVKNSPSKEVINLLNSQKYKAHREKILNLTKKATQKGLKNLKYLYQTFDYLGDEVGKNELINLGFTPNF</sequence>
<name>A0A7M1LIJ6_9BACT</name>
<keyword evidence="3" id="KW-1185">Reference proteome</keyword>
<proteinExistence type="predicted"/>
<dbReference type="SUPFAM" id="SSF48403">
    <property type="entry name" value="Ankyrin repeat"/>
    <property type="match status" value="1"/>
</dbReference>
<reference evidence="2 3" key="1">
    <citation type="submission" date="2020-10" db="EMBL/GenBank/DDBJ databases">
        <title>Campylobacter and Helicobacter PacBio genomes.</title>
        <authorList>
            <person name="Lane C."/>
        </authorList>
    </citation>
    <scope>NUCLEOTIDE SEQUENCE [LARGE SCALE GENOMIC DNA]</scope>
    <source>
        <strain evidence="2 3">2016D-0077</strain>
    </source>
</reference>
<keyword evidence="1" id="KW-0732">Signal</keyword>
<organism evidence="2 3">
    <name type="scientific">Campylobacter corcagiensis</name>
    <dbReference type="NCBI Taxonomy" id="1448857"/>
    <lineage>
        <taxon>Bacteria</taxon>
        <taxon>Pseudomonadati</taxon>
        <taxon>Campylobacterota</taxon>
        <taxon>Epsilonproteobacteria</taxon>
        <taxon>Campylobacterales</taxon>
        <taxon>Campylobacteraceae</taxon>
        <taxon>Campylobacter</taxon>
    </lineage>
</organism>
<dbReference type="InterPro" id="IPR036770">
    <property type="entry name" value="Ankyrin_rpt-contain_sf"/>
</dbReference>
<dbReference type="RefSeq" id="WP_025803895.1">
    <property type="nucleotide sequence ID" value="NZ_CP053842.1"/>
</dbReference>
<evidence type="ECO:0008006" key="4">
    <source>
        <dbReference type="Google" id="ProtNLM"/>
    </source>
</evidence>
<dbReference type="AlphaFoldDB" id="A0A7M1LIJ6"/>
<evidence type="ECO:0000256" key="1">
    <source>
        <dbReference type="SAM" id="SignalP"/>
    </source>
</evidence>
<evidence type="ECO:0000313" key="2">
    <source>
        <dbReference type="EMBL" id="QOQ87325.1"/>
    </source>
</evidence>
<feature type="chain" id="PRO_5029898813" description="Ankyrin repeat domain-containing protein" evidence="1">
    <location>
        <begin position="21"/>
        <end position="271"/>
    </location>
</feature>